<protein>
    <recommendedName>
        <fullName evidence="4">PH domain-containing protein</fullName>
    </recommendedName>
</protein>
<dbReference type="RefSeq" id="WP_240831579.1">
    <property type="nucleotide sequence ID" value="NZ_JAKWBL010000004.1"/>
</dbReference>
<feature type="transmembrane region" description="Helical" evidence="1">
    <location>
        <begin position="173"/>
        <end position="191"/>
    </location>
</feature>
<proteinExistence type="predicted"/>
<keyword evidence="1" id="KW-0472">Membrane</keyword>
<name>A0ABS9SMC6_9BACT</name>
<evidence type="ECO:0000256" key="1">
    <source>
        <dbReference type="SAM" id="Phobius"/>
    </source>
</evidence>
<keyword evidence="1" id="KW-1133">Transmembrane helix</keyword>
<sequence length="286" mass="32429">MEFVTVSQAVKKAGMMIALPVCIVLCFPMIIMIIMSTLFSIAPLWGIITIVGSFILAILTGMYCTLKWEIWALKNVADVHALKSRIESQLFSTGFPSKWIIGSKHDKELIKQLWEDRALRNPVYKPAISYDYTLPEEMIITGSRMQNAILIFCCVGLIYISSTSIFAKVKLSIIVAIESLIGLYFLYKTIAPAKKFTLSAKGIWTKKTGVINWENVFKIYIWDDIGQGFSKVEKFSVIQKGLITQKKKAVVFAIKDINISSSRLEYIIKNYLFVYNKKAINPLYFG</sequence>
<dbReference type="Proteomes" id="UP001202248">
    <property type="component" value="Unassembled WGS sequence"/>
</dbReference>
<feature type="transmembrane region" description="Helical" evidence="1">
    <location>
        <begin position="148"/>
        <end position="167"/>
    </location>
</feature>
<evidence type="ECO:0008006" key="4">
    <source>
        <dbReference type="Google" id="ProtNLM"/>
    </source>
</evidence>
<keyword evidence="1" id="KW-0812">Transmembrane</keyword>
<keyword evidence="3" id="KW-1185">Reference proteome</keyword>
<dbReference type="EMBL" id="JAKWBL010000004">
    <property type="protein sequence ID" value="MCH5599535.1"/>
    <property type="molecule type" value="Genomic_DNA"/>
</dbReference>
<organism evidence="2 3">
    <name type="scientific">Niabella ginsengisoli</name>
    <dbReference type="NCBI Taxonomy" id="522298"/>
    <lineage>
        <taxon>Bacteria</taxon>
        <taxon>Pseudomonadati</taxon>
        <taxon>Bacteroidota</taxon>
        <taxon>Chitinophagia</taxon>
        <taxon>Chitinophagales</taxon>
        <taxon>Chitinophagaceae</taxon>
        <taxon>Niabella</taxon>
    </lineage>
</organism>
<comment type="caution">
    <text evidence="2">The sequence shown here is derived from an EMBL/GenBank/DDBJ whole genome shotgun (WGS) entry which is preliminary data.</text>
</comment>
<feature type="transmembrane region" description="Helical" evidence="1">
    <location>
        <begin position="17"/>
        <end position="39"/>
    </location>
</feature>
<reference evidence="2 3" key="1">
    <citation type="submission" date="2022-02" db="EMBL/GenBank/DDBJ databases">
        <authorList>
            <person name="Min J."/>
        </authorList>
    </citation>
    <scope>NUCLEOTIDE SEQUENCE [LARGE SCALE GENOMIC DNA]</scope>
    <source>
        <strain evidence="2 3">GR10-1</strain>
    </source>
</reference>
<evidence type="ECO:0000313" key="3">
    <source>
        <dbReference type="Proteomes" id="UP001202248"/>
    </source>
</evidence>
<accession>A0ABS9SMC6</accession>
<evidence type="ECO:0000313" key="2">
    <source>
        <dbReference type="EMBL" id="MCH5599535.1"/>
    </source>
</evidence>
<gene>
    <name evidence="2" type="ORF">MKP09_17310</name>
</gene>
<feature type="transmembrane region" description="Helical" evidence="1">
    <location>
        <begin position="45"/>
        <end position="66"/>
    </location>
</feature>